<name>A0ABC8RSH7_9AQUA</name>
<dbReference type="AlphaFoldDB" id="A0ABC8RSH7"/>
<proteinExistence type="predicted"/>
<feature type="non-terminal residue" evidence="1">
    <location>
        <position position="1"/>
    </location>
</feature>
<dbReference type="EMBL" id="CAUOFW020001691">
    <property type="protein sequence ID" value="CAK9147505.1"/>
    <property type="molecule type" value="Genomic_DNA"/>
</dbReference>
<dbReference type="PANTHER" id="PTHR31071">
    <property type="entry name" value="GB|AAF24581.1"/>
    <property type="match status" value="1"/>
</dbReference>
<sequence>GRPLVEEMCEELAKEIGKYMVEDEALKKESKKFWEEIKDERKMLQMVEVWREDRFK</sequence>
<dbReference type="PANTHER" id="PTHR31071:SF2">
    <property type="entry name" value="ACTIN CYTOSKELETON-REGULATORY COMPLEX PAN-LIKE PROTEIN"/>
    <property type="match status" value="1"/>
</dbReference>
<evidence type="ECO:0000313" key="2">
    <source>
        <dbReference type="Proteomes" id="UP001642360"/>
    </source>
</evidence>
<keyword evidence="2" id="KW-1185">Reference proteome</keyword>
<dbReference type="Proteomes" id="UP001642360">
    <property type="component" value="Unassembled WGS sequence"/>
</dbReference>
<gene>
    <name evidence="1" type="ORF">ILEXP_LOCUS15410</name>
</gene>
<protein>
    <submittedName>
        <fullName evidence="1">Uncharacterized protein</fullName>
    </submittedName>
</protein>
<organism evidence="1 2">
    <name type="scientific">Ilex paraguariensis</name>
    <name type="common">yerba mate</name>
    <dbReference type="NCBI Taxonomy" id="185542"/>
    <lineage>
        <taxon>Eukaryota</taxon>
        <taxon>Viridiplantae</taxon>
        <taxon>Streptophyta</taxon>
        <taxon>Embryophyta</taxon>
        <taxon>Tracheophyta</taxon>
        <taxon>Spermatophyta</taxon>
        <taxon>Magnoliopsida</taxon>
        <taxon>eudicotyledons</taxon>
        <taxon>Gunneridae</taxon>
        <taxon>Pentapetalae</taxon>
        <taxon>asterids</taxon>
        <taxon>campanulids</taxon>
        <taxon>Aquifoliales</taxon>
        <taxon>Aquifoliaceae</taxon>
        <taxon>Ilex</taxon>
    </lineage>
</organism>
<dbReference type="InterPro" id="IPR043424">
    <property type="entry name" value="BLT-like"/>
</dbReference>
<accession>A0ABC8RSH7</accession>
<reference evidence="1 2" key="1">
    <citation type="submission" date="2024-02" db="EMBL/GenBank/DDBJ databases">
        <authorList>
            <person name="Vignale AGUSTIN F."/>
            <person name="Sosa J E."/>
            <person name="Modenutti C."/>
        </authorList>
    </citation>
    <scope>NUCLEOTIDE SEQUENCE [LARGE SCALE GENOMIC DNA]</scope>
</reference>
<comment type="caution">
    <text evidence="1">The sequence shown here is derived from an EMBL/GenBank/DDBJ whole genome shotgun (WGS) entry which is preliminary data.</text>
</comment>
<evidence type="ECO:0000313" key="1">
    <source>
        <dbReference type="EMBL" id="CAK9147505.1"/>
    </source>
</evidence>